<dbReference type="Pfam" id="PF18765">
    <property type="entry name" value="Polbeta"/>
    <property type="match status" value="1"/>
</dbReference>
<dbReference type="InterPro" id="IPR041633">
    <property type="entry name" value="Polbeta"/>
</dbReference>
<organism evidence="2">
    <name type="scientific">Leptospirillum ferriphilum</name>
    <dbReference type="NCBI Taxonomy" id="178606"/>
    <lineage>
        <taxon>Bacteria</taxon>
        <taxon>Pseudomonadati</taxon>
        <taxon>Nitrospirota</taxon>
        <taxon>Nitrospiria</taxon>
        <taxon>Nitrospirales</taxon>
        <taxon>Nitrospiraceae</taxon>
        <taxon>Leptospirillum</taxon>
    </lineage>
</organism>
<dbReference type="EMBL" id="DTMM01000211">
    <property type="protein sequence ID" value="HFT94182.1"/>
    <property type="molecule type" value="Genomic_DNA"/>
</dbReference>
<name>A0A7C3LTK7_9BACT</name>
<feature type="domain" description="Polymerase beta nucleotidyltransferase" evidence="1">
    <location>
        <begin position="14"/>
        <end position="97"/>
    </location>
</feature>
<dbReference type="InterPro" id="IPR043519">
    <property type="entry name" value="NT_sf"/>
</dbReference>
<dbReference type="GO" id="GO:0016740">
    <property type="term" value="F:transferase activity"/>
    <property type="evidence" value="ECO:0007669"/>
    <property type="project" value="UniProtKB-KW"/>
</dbReference>
<dbReference type="Gene3D" id="3.30.460.10">
    <property type="entry name" value="Beta Polymerase, domain 2"/>
    <property type="match status" value="1"/>
</dbReference>
<accession>A0A7C3LTK7</accession>
<comment type="caution">
    <text evidence="2">The sequence shown here is derived from an EMBL/GenBank/DDBJ whole genome shotgun (WGS) entry which is preliminary data.</text>
</comment>
<evidence type="ECO:0000259" key="1">
    <source>
        <dbReference type="Pfam" id="PF18765"/>
    </source>
</evidence>
<dbReference type="SUPFAM" id="SSF81301">
    <property type="entry name" value="Nucleotidyltransferase"/>
    <property type="match status" value="1"/>
</dbReference>
<evidence type="ECO:0000313" key="2">
    <source>
        <dbReference type="EMBL" id="HFT94182.1"/>
    </source>
</evidence>
<keyword evidence="2" id="KW-0808">Transferase</keyword>
<gene>
    <name evidence="2" type="ORF">ENX03_09715</name>
</gene>
<reference evidence="2" key="1">
    <citation type="journal article" date="2020" name="mSystems">
        <title>Genome- and Community-Level Interaction Insights into Carbon Utilization and Element Cycling Functions of Hydrothermarchaeota in Hydrothermal Sediment.</title>
        <authorList>
            <person name="Zhou Z."/>
            <person name="Liu Y."/>
            <person name="Xu W."/>
            <person name="Pan J."/>
            <person name="Luo Z.H."/>
            <person name="Li M."/>
        </authorList>
    </citation>
    <scope>NUCLEOTIDE SEQUENCE [LARGE SCALE GENOMIC DNA]</scope>
    <source>
        <strain evidence="2">SpSt-902</strain>
    </source>
</reference>
<protein>
    <submittedName>
        <fullName evidence="2">Nucleotidyltransferase domain-containing protein</fullName>
    </submittedName>
</protein>
<dbReference type="CDD" id="cd05403">
    <property type="entry name" value="NT_KNTase_like"/>
    <property type="match status" value="1"/>
</dbReference>
<dbReference type="AlphaFoldDB" id="A0A7C3LTK7"/>
<sequence length="98" mass="11077">MSLDVRPDHLKIVQDILSTHVPDRQVWAFGSRVTGKARETSDLDLAIMGDSPLEFESLAALRDAFSESRIPYKVDVVDWATMSATFREMIGKKKVLIR</sequence>
<proteinExistence type="predicted"/>